<evidence type="ECO:0000313" key="5">
    <source>
        <dbReference type="Proteomes" id="UP001321018"/>
    </source>
</evidence>
<dbReference type="RefSeq" id="WP_338003858.1">
    <property type="nucleotide sequence ID" value="NZ_JAOPKA010000006.1"/>
</dbReference>
<protein>
    <recommendedName>
        <fullName evidence="1">DUF7344 domain-containing protein</fullName>
    </recommendedName>
</protein>
<dbReference type="Proteomes" id="UP001320972">
    <property type="component" value="Unassembled WGS sequence"/>
</dbReference>
<accession>A0AAP2YZY8</accession>
<comment type="caution">
    <text evidence="2">The sequence shown here is derived from an EMBL/GenBank/DDBJ whole genome shotgun (WGS) entry which is preliminary data.</text>
</comment>
<evidence type="ECO:0000313" key="2">
    <source>
        <dbReference type="EMBL" id="MCU4742023.1"/>
    </source>
</evidence>
<name>A0AAP2YZY8_9EURY</name>
<evidence type="ECO:0000313" key="3">
    <source>
        <dbReference type="EMBL" id="MCU4975784.1"/>
    </source>
</evidence>
<feature type="domain" description="DUF7344" evidence="1">
    <location>
        <begin position="16"/>
        <end position="93"/>
    </location>
</feature>
<dbReference type="EMBL" id="JAOPKA010000006">
    <property type="protein sequence ID" value="MCU4742023.1"/>
    <property type="molecule type" value="Genomic_DNA"/>
</dbReference>
<sequence>MDADSPSLELELDTVFSILDTCRRRTTLAVLDDHQTVALADLADEVAVREHDTRITNLSPEAVTEIYLDLYHNHVPKLADAGLATYDQERDLIASIDRLDELEPFLSMARTDECLEEPIPTADYRELGDD</sequence>
<reference evidence="2 4" key="1">
    <citation type="submission" date="2022-09" db="EMBL/GenBank/DDBJ databases">
        <title>Enrichment on poylsaccharides allowed isolation of novel metabolic and taxonomic groups of Haloarchaea.</title>
        <authorList>
            <person name="Sorokin D.Y."/>
            <person name="Elcheninov A.G."/>
            <person name="Khizhniak T.V."/>
            <person name="Kolganova T.V."/>
            <person name="Kublanov I.V."/>
        </authorList>
    </citation>
    <scope>NUCLEOTIDE SEQUENCE</scope>
    <source>
        <strain evidence="3 4">AArc-m2/3/4</strain>
        <strain evidence="2">AArc-xg1-1</strain>
    </source>
</reference>
<keyword evidence="4" id="KW-1185">Reference proteome</keyword>
<dbReference type="InterPro" id="IPR055768">
    <property type="entry name" value="DUF7344"/>
</dbReference>
<proteinExistence type="predicted"/>
<gene>
    <name evidence="3" type="ORF">OB955_24175</name>
    <name evidence="2" type="ORF">OB960_11505</name>
</gene>
<evidence type="ECO:0000313" key="4">
    <source>
        <dbReference type="Proteomes" id="UP001320972"/>
    </source>
</evidence>
<organism evidence="2 5">
    <name type="scientific">Natronoglomus mannanivorans</name>
    <dbReference type="NCBI Taxonomy" id="2979990"/>
    <lineage>
        <taxon>Archaea</taxon>
        <taxon>Methanobacteriati</taxon>
        <taxon>Methanobacteriota</taxon>
        <taxon>Stenosarchaea group</taxon>
        <taxon>Halobacteria</taxon>
        <taxon>Halobacteriales</taxon>
        <taxon>Natrialbaceae</taxon>
        <taxon>Natronoglomus</taxon>
    </lineage>
</organism>
<dbReference type="Proteomes" id="UP001321018">
    <property type="component" value="Unassembled WGS sequence"/>
</dbReference>
<dbReference type="EMBL" id="JAOPKB010000024">
    <property type="protein sequence ID" value="MCU4975784.1"/>
    <property type="molecule type" value="Genomic_DNA"/>
</dbReference>
<dbReference type="Pfam" id="PF24035">
    <property type="entry name" value="DUF7344"/>
    <property type="match status" value="1"/>
</dbReference>
<evidence type="ECO:0000259" key="1">
    <source>
        <dbReference type="Pfam" id="PF24035"/>
    </source>
</evidence>
<dbReference type="AlphaFoldDB" id="A0AAP2YZY8"/>